<evidence type="ECO:0000313" key="3">
    <source>
        <dbReference type="Proteomes" id="UP000326757"/>
    </source>
</evidence>
<dbReference type="Proteomes" id="UP000326757">
    <property type="component" value="Unassembled WGS sequence"/>
</dbReference>
<feature type="compositionally biased region" description="Basic and acidic residues" evidence="1">
    <location>
        <begin position="55"/>
        <end position="71"/>
    </location>
</feature>
<feature type="compositionally biased region" description="Polar residues" evidence="1">
    <location>
        <begin position="11"/>
        <end position="23"/>
    </location>
</feature>
<organism evidence="2 3">
    <name type="scientific">Monilinia laxa</name>
    <name type="common">Brown rot fungus</name>
    <name type="synonym">Sclerotinia laxa</name>
    <dbReference type="NCBI Taxonomy" id="61186"/>
    <lineage>
        <taxon>Eukaryota</taxon>
        <taxon>Fungi</taxon>
        <taxon>Dikarya</taxon>
        <taxon>Ascomycota</taxon>
        <taxon>Pezizomycotina</taxon>
        <taxon>Leotiomycetes</taxon>
        <taxon>Helotiales</taxon>
        <taxon>Sclerotiniaceae</taxon>
        <taxon>Monilinia</taxon>
    </lineage>
</organism>
<comment type="caution">
    <text evidence="2">The sequence shown here is derived from an EMBL/GenBank/DDBJ whole genome shotgun (WGS) entry which is preliminary data.</text>
</comment>
<proteinExistence type="predicted"/>
<evidence type="ECO:0000256" key="1">
    <source>
        <dbReference type="SAM" id="MobiDB-lite"/>
    </source>
</evidence>
<evidence type="ECO:0000313" key="2">
    <source>
        <dbReference type="EMBL" id="KAB8296732.1"/>
    </source>
</evidence>
<protein>
    <submittedName>
        <fullName evidence="2">Uncharacterized protein</fullName>
    </submittedName>
</protein>
<dbReference type="EMBL" id="VIGI01000008">
    <property type="protein sequence ID" value="KAB8296732.1"/>
    <property type="molecule type" value="Genomic_DNA"/>
</dbReference>
<feature type="region of interest" description="Disordered" evidence="1">
    <location>
        <begin position="1"/>
        <end position="76"/>
    </location>
</feature>
<gene>
    <name evidence="2" type="ORF">EYC80_002152</name>
</gene>
<feature type="compositionally biased region" description="Low complexity" evidence="1">
    <location>
        <begin position="38"/>
        <end position="50"/>
    </location>
</feature>
<accession>A0A5N6K2Y9</accession>
<keyword evidence="3" id="KW-1185">Reference proteome</keyword>
<reference evidence="2 3" key="1">
    <citation type="submission" date="2019-06" db="EMBL/GenBank/DDBJ databases">
        <title>Genome Sequence of the Brown Rot Fungal Pathogen Monilinia laxa.</title>
        <authorList>
            <person name="De Miccolis Angelini R.M."/>
            <person name="Landi L."/>
            <person name="Abate D."/>
            <person name="Pollastro S."/>
            <person name="Romanazzi G."/>
            <person name="Faretra F."/>
        </authorList>
    </citation>
    <scope>NUCLEOTIDE SEQUENCE [LARGE SCALE GENOMIC DNA]</scope>
    <source>
        <strain evidence="2 3">Mlax316</strain>
    </source>
</reference>
<dbReference type="AlphaFoldDB" id="A0A5N6K2Y9"/>
<feature type="compositionally biased region" description="Acidic residues" evidence="1">
    <location>
        <begin position="1"/>
        <end position="10"/>
    </location>
</feature>
<name>A0A5N6K2Y9_MONLA</name>
<sequence length="171" mass="19518">MFTDNTEEPELSTSQSLANSPPTVGSGDPKNPPLMEVNNNSSFHNINSNIAYHGSIRDHRSVSGQDPKDSKLVPSPRQTHIVAHKNITFPQESYVRPDPENKLNCRQDIAPSNAENFEQNMYQNKDKTPLASWQTIESWHIKPQHEDAQCLRKPPMSKRLVLKNFEDEMRK</sequence>